<dbReference type="RefSeq" id="WP_304436460.1">
    <property type="nucleotide sequence ID" value="NZ_JAUKUC010000001.1"/>
</dbReference>
<sequence>METKCCSMKKKHHKHILICLVLLCFSVIALGQQVAKDAILLSDYLTTLEQEHDIKFSFADNALENVYVKPLDLQSLTSKLDHIQQNTDIVITKLSDRYYSLTKVSTVSICGFVLDNFEQNTIPGATVEVLGTSLTGITDTTGRFYMNNVPRTALVLVKHLGFKPQFIEVEKLINTAMCHKIAMALSYQELEEVVVSQFLTTGLNKLSDASFELNLSKFGILPGISEPDILQTVQALPGIKSVDETVSDINIRGGTNDQNLVLWDHIKMYQTGHFFGLISAFNPYVTDKVSIIKNGTSSIYGDGLSGTMDLRTSDQLPIYTNGGTGFNLISGDLFGNIPINERLGIQISARRSYTDFLSTPTYTVFSEKAFQDSQVDNESDFYFYDFTAKVLYEIDQDHKVQLSMINMSNNLSYFETSDSNAVNGSNLNQDNISLGTRLQSNWLSNFTTDLQFYYTQYGLDALTISNNESQRLQQNNLVKESSVKLITKYAVRKNLDWINGYELTETGIENRTNINQPPFASNIKGVIRKHALFSELQFTSEDSKFYGRIGGRLNYFENLNTFKEYILEPRLNITYELLPNFKTEAMGEFKSQVTNQIIDLEQNFLGIEKRRWILSDGNTLPITKSKQGSIGVNYDTDKLYIGIDGFYKEVNGINVFTQGFQNQNQFNGEIGSYAVKGAEFLINKKNNDYSLWLSYTFNKNDYLFNSLTPSKFPNNLDVRHAITLAGNYTIGHFKLGLGLNYKSGKPFTRPDADDPIDNTVFPREINYEEPNRSRLPEYIRADASANYTFVLGKTIKGTFGASILNITNRKNTLNTFYRLGEDNSIETIERLSLGLTPNASFRLRF</sequence>
<comment type="caution">
    <text evidence="6">The sequence shown here is derived from an EMBL/GenBank/DDBJ whole genome shotgun (WGS) entry which is preliminary data.</text>
</comment>
<reference evidence="6" key="1">
    <citation type="journal article" date="2014" name="Int. J. Syst. Evol. Microbiol.">
        <title>Complete genome of a new Firmicutes species belonging to the dominant human colonic microbiota ('Ruminococcus bicirculans') reveals two chromosomes and a selective capacity to utilize plant glucans.</title>
        <authorList>
            <consortium name="NISC Comparative Sequencing Program"/>
            <person name="Wegmann U."/>
            <person name="Louis P."/>
            <person name="Goesmann A."/>
            <person name="Henrissat B."/>
            <person name="Duncan S.H."/>
            <person name="Flint H.J."/>
        </authorList>
    </citation>
    <scope>NUCLEOTIDE SEQUENCE</scope>
    <source>
        <strain evidence="6">CECT 8869</strain>
    </source>
</reference>
<dbReference type="SUPFAM" id="SSF56935">
    <property type="entry name" value="Porins"/>
    <property type="match status" value="1"/>
</dbReference>
<protein>
    <submittedName>
        <fullName evidence="6">Carboxypeptidase-like regulatory domain-containing protein</fullName>
    </submittedName>
</protein>
<dbReference type="InterPro" id="IPR012910">
    <property type="entry name" value="Plug_dom"/>
</dbReference>
<keyword evidence="3" id="KW-0998">Cell outer membrane</keyword>
<dbReference type="InterPro" id="IPR037066">
    <property type="entry name" value="Plug_dom_sf"/>
</dbReference>
<dbReference type="Pfam" id="PF13715">
    <property type="entry name" value="CarbopepD_reg_2"/>
    <property type="match status" value="1"/>
</dbReference>
<keyword evidence="7" id="KW-1185">Reference proteome</keyword>
<evidence type="ECO:0000313" key="7">
    <source>
        <dbReference type="Proteomes" id="UP001168579"/>
    </source>
</evidence>
<evidence type="ECO:0000256" key="4">
    <source>
        <dbReference type="SAM" id="SignalP"/>
    </source>
</evidence>
<dbReference type="SUPFAM" id="SSF49464">
    <property type="entry name" value="Carboxypeptidase regulatory domain-like"/>
    <property type="match status" value="1"/>
</dbReference>
<gene>
    <name evidence="6" type="ORF">Q2T41_13315</name>
</gene>
<dbReference type="InterPro" id="IPR036942">
    <property type="entry name" value="Beta-barrel_TonB_sf"/>
</dbReference>
<accession>A0ABT8RRY7</accession>
<feature type="chain" id="PRO_5047138757" evidence="4">
    <location>
        <begin position="32"/>
        <end position="845"/>
    </location>
</feature>
<evidence type="ECO:0000259" key="5">
    <source>
        <dbReference type="Pfam" id="PF07715"/>
    </source>
</evidence>
<feature type="signal peptide" evidence="4">
    <location>
        <begin position="1"/>
        <end position="31"/>
    </location>
</feature>
<dbReference type="InterPro" id="IPR008969">
    <property type="entry name" value="CarboxyPept-like_regulatory"/>
</dbReference>
<dbReference type="Gene3D" id="2.170.130.10">
    <property type="entry name" value="TonB-dependent receptor, plug domain"/>
    <property type="match status" value="1"/>
</dbReference>
<keyword evidence="2" id="KW-0472">Membrane</keyword>
<evidence type="ECO:0000256" key="3">
    <source>
        <dbReference type="ARBA" id="ARBA00023237"/>
    </source>
</evidence>
<dbReference type="Proteomes" id="UP001168579">
    <property type="component" value="Unassembled WGS sequence"/>
</dbReference>
<comment type="subcellular location">
    <subcellularLocation>
        <location evidence="1">Cell outer membrane</location>
    </subcellularLocation>
</comment>
<evidence type="ECO:0000313" key="6">
    <source>
        <dbReference type="EMBL" id="MDO1513636.1"/>
    </source>
</evidence>
<dbReference type="EMBL" id="JAUKUC010000001">
    <property type="protein sequence ID" value="MDO1513636.1"/>
    <property type="molecule type" value="Genomic_DNA"/>
</dbReference>
<name>A0ABT8RRY7_9FLAO</name>
<reference evidence="6" key="2">
    <citation type="submission" date="2023-06" db="EMBL/GenBank/DDBJ databases">
        <authorList>
            <person name="Lucena T."/>
            <person name="Sun Q."/>
        </authorList>
    </citation>
    <scope>NUCLEOTIDE SEQUENCE</scope>
    <source>
        <strain evidence="6">CECT 8869</strain>
    </source>
</reference>
<evidence type="ECO:0000256" key="1">
    <source>
        <dbReference type="ARBA" id="ARBA00004442"/>
    </source>
</evidence>
<evidence type="ECO:0000256" key="2">
    <source>
        <dbReference type="ARBA" id="ARBA00023136"/>
    </source>
</evidence>
<proteinExistence type="predicted"/>
<dbReference type="Gene3D" id="2.60.40.1120">
    <property type="entry name" value="Carboxypeptidase-like, regulatory domain"/>
    <property type="match status" value="1"/>
</dbReference>
<keyword evidence="4" id="KW-0732">Signal</keyword>
<feature type="domain" description="TonB-dependent receptor plug" evidence="5">
    <location>
        <begin position="229"/>
        <end position="304"/>
    </location>
</feature>
<organism evidence="6 7">
    <name type="scientific">Maribacter confluentis</name>
    <dbReference type="NCBI Taxonomy" id="1656093"/>
    <lineage>
        <taxon>Bacteria</taxon>
        <taxon>Pseudomonadati</taxon>
        <taxon>Bacteroidota</taxon>
        <taxon>Flavobacteriia</taxon>
        <taxon>Flavobacteriales</taxon>
        <taxon>Flavobacteriaceae</taxon>
        <taxon>Maribacter</taxon>
    </lineage>
</organism>
<dbReference type="Pfam" id="PF07715">
    <property type="entry name" value="Plug"/>
    <property type="match status" value="1"/>
</dbReference>
<dbReference type="Gene3D" id="2.40.170.20">
    <property type="entry name" value="TonB-dependent receptor, beta-barrel domain"/>
    <property type="match status" value="1"/>
</dbReference>